<sequence length="156" mass="16910">MVSWLGFAVIAGVALFWNHPAAFPGWIAVVPVLGTMAVLVAGAPEVPWGSVRLARLRPVQWIGDASYSLYLWHLPIVGFTPYVTGQASPWYVVVGLVALTFVVAALSLRYIENPIRFRAAEYRRRKPVVLGSLASLATLTLLLSFWGIHAVSAAPA</sequence>
<keyword evidence="1" id="KW-1133">Transmembrane helix</keyword>
<dbReference type="PANTHER" id="PTHR23028">
    <property type="entry name" value="ACETYLTRANSFERASE"/>
    <property type="match status" value="1"/>
</dbReference>
<keyword evidence="4" id="KW-1185">Reference proteome</keyword>
<feature type="domain" description="Acyltransferase 3" evidence="2">
    <location>
        <begin position="5"/>
        <end position="106"/>
    </location>
</feature>
<evidence type="ECO:0000259" key="2">
    <source>
        <dbReference type="Pfam" id="PF01757"/>
    </source>
</evidence>
<organism evidence="3 4">
    <name type="scientific">Naasia aerilata</name>
    <dbReference type="NCBI Taxonomy" id="1162966"/>
    <lineage>
        <taxon>Bacteria</taxon>
        <taxon>Bacillati</taxon>
        <taxon>Actinomycetota</taxon>
        <taxon>Actinomycetes</taxon>
        <taxon>Micrococcales</taxon>
        <taxon>Microbacteriaceae</taxon>
        <taxon>Naasia</taxon>
    </lineage>
</organism>
<protein>
    <recommendedName>
        <fullName evidence="2">Acyltransferase 3 domain-containing protein</fullName>
    </recommendedName>
</protein>
<dbReference type="Pfam" id="PF01757">
    <property type="entry name" value="Acyl_transf_3"/>
    <property type="match status" value="1"/>
</dbReference>
<keyword evidence="1" id="KW-0472">Membrane</keyword>
<proteinExistence type="predicted"/>
<evidence type="ECO:0000313" key="3">
    <source>
        <dbReference type="EMBL" id="BDZ45066.1"/>
    </source>
</evidence>
<accession>A0ABM8GA40</accession>
<dbReference type="InterPro" id="IPR002656">
    <property type="entry name" value="Acyl_transf_3_dom"/>
</dbReference>
<evidence type="ECO:0000256" key="1">
    <source>
        <dbReference type="SAM" id="Phobius"/>
    </source>
</evidence>
<dbReference type="PANTHER" id="PTHR23028:SF53">
    <property type="entry name" value="ACYL_TRANSF_3 DOMAIN-CONTAINING PROTEIN"/>
    <property type="match status" value="1"/>
</dbReference>
<keyword evidence="1" id="KW-0812">Transmembrane</keyword>
<dbReference type="EMBL" id="AP027731">
    <property type="protein sequence ID" value="BDZ45066.1"/>
    <property type="molecule type" value="Genomic_DNA"/>
</dbReference>
<feature type="transmembrane region" description="Helical" evidence="1">
    <location>
        <begin position="128"/>
        <end position="148"/>
    </location>
</feature>
<name>A0ABM8GA40_9MICO</name>
<dbReference type="Proteomes" id="UP001321498">
    <property type="component" value="Chromosome"/>
</dbReference>
<dbReference type="InterPro" id="IPR050879">
    <property type="entry name" value="Acyltransferase_3"/>
</dbReference>
<reference evidence="4" key="1">
    <citation type="journal article" date="2019" name="Int. J. Syst. Evol. Microbiol.">
        <title>The Global Catalogue of Microorganisms (GCM) 10K type strain sequencing project: providing services to taxonomists for standard genome sequencing and annotation.</title>
        <authorList>
            <consortium name="The Broad Institute Genomics Platform"/>
            <consortium name="The Broad Institute Genome Sequencing Center for Infectious Disease"/>
            <person name="Wu L."/>
            <person name="Ma J."/>
        </authorList>
    </citation>
    <scope>NUCLEOTIDE SEQUENCE [LARGE SCALE GENOMIC DNA]</scope>
    <source>
        <strain evidence="4">NBRC 108725</strain>
    </source>
</reference>
<feature type="transmembrane region" description="Helical" evidence="1">
    <location>
        <begin position="90"/>
        <end position="108"/>
    </location>
</feature>
<evidence type="ECO:0000313" key="4">
    <source>
        <dbReference type="Proteomes" id="UP001321498"/>
    </source>
</evidence>
<gene>
    <name evidence="3" type="ORF">GCM10025866_09750</name>
</gene>